<protein>
    <submittedName>
        <fullName evidence="2">Uncharacterized protein</fullName>
    </submittedName>
</protein>
<reference evidence="2" key="1">
    <citation type="journal article" date="2015" name="Nature">
        <title>Complex archaea that bridge the gap between prokaryotes and eukaryotes.</title>
        <authorList>
            <person name="Spang A."/>
            <person name="Saw J.H."/>
            <person name="Jorgensen S.L."/>
            <person name="Zaremba-Niedzwiedzka K."/>
            <person name="Martijn J."/>
            <person name="Lind A.E."/>
            <person name="van Eijk R."/>
            <person name="Schleper C."/>
            <person name="Guy L."/>
            <person name="Ettema T.J."/>
        </authorList>
    </citation>
    <scope>NUCLEOTIDE SEQUENCE</scope>
</reference>
<evidence type="ECO:0000256" key="1">
    <source>
        <dbReference type="SAM" id="MobiDB-lite"/>
    </source>
</evidence>
<gene>
    <name evidence="2" type="ORF">LCGC14_0557910</name>
</gene>
<dbReference type="AlphaFoldDB" id="A0A0F9UW63"/>
<evidence type="ECO:0000313" key="2">
    <source>
        <dbReference type="EMBL" id="KKN57858.1"/>
    </source>
</evidence>
<proteinExistence type="predicted"/>
<accession>A0A0F9UW63</accession>
<feature type="compositionally biased region" description="Low complexity" evidence="1">
    <location>
        <begin position="73"/>
        <end position="95"/>
    </location>
</feature>
<dbReference type="EMBL" id="LAZR01000785">
    <property type="protein sequence ID" value="KKN57858.1"/>
    <property type="molecule type" value="Genomic_DNA"/>
</dbReference>
<name>A0A0F9UW63_9ZZZZ</name>
<feature type="region of interest" description="Disordered" evidence="1">
    <location>
        <begin position="69"/>
        <end position="96"/>
    </location>
</feature>
<organism evidence="2">
    <name type="scientific">marine sediment metagenome</name>
    <dbReference type="NCBI Taxonomy" id="412755"/>
    <lineage>
        <taxon>unclassified sequences</taxon>
        <taxon>metagenomes</taxon>
        <taxon>ecological metagenomes</taxon>
    </lineage>
</organism>
<sequence length="214" mass="21503">MISKDVAGALGRLLGEKHVKAARLRKGAGLSLGGGRARRIGPGVNKGIPQQAPAAASANWEKARSMFGRMGIPPQQAPASAPAAAPAAAPKTAASRRGIEKKAIGIGTGLLLASFAPQIYKGLKGAWGGLGRGLGSWLGLKQRAGAGAGAGAGADAGKGGPLYGAHTRSMFARAGINPAAYQQRHGAMGDVLGGMRMRGAQSKNWQAIANAMLL</sequence>
<comment type="caution">
    <text evidence="2">The sequence shown here is derived from an EMBL/GenBank/DDBJ whole genome shotgun (WGS) entry which is preliminary data.</text>
</comment>